<evidence type="ECO:0000313" key="2">
    <source>
        <dbReference type="EMBL" id="PYI53605.1"/>
    </source>
</evidence>
<dbReference type="InterPro" id="IPR052018">
    <property type="entry name" value="PHP_domain"/>
</dbReference>
<dbReference type="AlphaFoldDB" id="A0A2V5K2T2"/>
<dbReference type="OrthoDB" id="9804333at2"/>
<reference evidence="2 3" key="1">
    <citation type="submission" date="2018-05" db="EMBL/GenBank/DDBJ databases">
        <title>Paenibacillus flagellatus sp. nov., isolated from selenium mineral soil.</title>
        <authorList>
            <person name="Dai X."/>
        </authorList>
    </citation>
    <scope>NUCLEOTIDE SEQUENCE [LARGE SCALE GENOMIC DNA]</scope>
    <source>
        <strain evidence="2 3">DXL2</strain>
    </source>
</reference>
<keyword evidence="3" id="KW-1185">Reference proteome</keyword>
<dbReference type="PANTHER" id="PTHR42924:SF3">
    <property type="entry name" value="POLYMERASE_HISTIDINOL PHOSPHATASE N-TERMINAL DOMAIN-CONTAINING PROTEIN"/>
    <property type="match status" value="1"/>
</dbReference>
<evidence type="ECO:0000259" key="1">
    <source>
        <dbReference type="SMART" id="SM00481"/>
    </source>
</evidence>
<sequence>MPRAKESLVRTFRRDISREEQGTYIEIPFAMPEGTETLRIAYAVESRGEPKATIDLGVRDAGKVRGWSGGARSECFVGREKATPGYTPGELTPGEWAVLHNAYRVPEGGCTVTVTVECEPETPRWLKGDLHMHSVHSDGTFTLLENAAVMEELGCDFLAMTDHNTTSQNAAYPRETSVVLIPGMEFTTNRGHANLLGVPEPLDDFRVAGQDDVDRNIRTARERGARVVLNHPHCRHCPWLWDFSADIDWVEVWNGPWSESNEAALDWWHRQLASGRRLVAVGGSDTHRPHPYVRHAMPTTWVYARTKTVNGILEGIARGHVSIGYAPDAPFLELACGPYRIGDAVPANGDAPEEVELRAERLLPGDVVRLIGEEGTVREWTIGGEPESGPWPETGAGARTAAARSFRHPVGGGLSFLRAEVRRHFAEADRTLLAAMTNPIYFAKGEEGLEHDRHDV</sequence>
<feature type="domain" description="Polymerase/histidinol phosphatase N-terminal" evidence="1">
    <location>
        <begin position="128"/>
        <end position="190"/>
    </location>
</feature>
<dbReference type="SUPFAM" id="SSF89550">
    <property type="entry name" value="PHP domain-like"/>
    <property type="match status" value="1"/>
</dbReference>
<dbReference type="InterPro" id="IPR003141">
    <property type="entry name" value="Pol/His_phosphatase_N"/>
</dbReference>
<dbReference type="GO" id="GO:0004534">
    <property type="term" value="F:5'-3' RNA exonuclease activity"/>
    <property type="evidence" value="ECO:0007669"/>
    <property type="project" value="TreeGrafter"/>
</dbReference>
<accession>A0A2V5K2T2</accession>
<dbReference type="InterPro" id="IPR016195">
    <property type="entry name" value="Pol/histidinol_Pase-like"/>
</dbReference>
<protein>
    <submittedName>
        <fullName evidence="2">Phosphoesterase</fullName>
    </submittedName>
</protein>
<dbReference type="PANTHER" id="PTHR42924">
    <property type="entry name" value="EXONUCLEASE"/>
    <property type="match status" value="1"/>
</dbReference>
<dbReference type="GO" id="GO:0035312">
    <property type="term" value="F:5'-3' DNA exonuclease activity"/>
    <property type="evidence" value="ECO:0007669"/>
    <property type="project" value="TreeGrafter"/>
</dbReference>
<dbReference type="EMBL" id="QJVJ01000007">
    <property type="protein sequence ID" value="PYI53605.1"/>
    <property type="molecule type" value="Genomic_DNA"/>
</dbReference>
<name>A0A2V5K2T2_9BACL</name>
<dbReference type="SMART" id="SM00481">
    <property type="entry name" value="POLIIIAc"/>
    <property type="match status" value="1"/>
</dbReference>
<dbReference type="Gene3D" id="3.20.20.140">
    <property type="entry name" value="Metal-dependent hydrolases"/>
    <property type="match status" value="1"/>
</dbReference>
<gene>
    <name evidence="2" type="ORF">DLM86_17115</name>
</gene>
<comment type="caution">
    <text evidence="2">The sequence shown here is derived from an EMBL/GenBank/DDBJ whole genome shotgun (WGS) entry which is preliminary data.</text>
</comment>
<proteinExistence type="predicted"/>
<organism evidence="2 3">
    <name type="scientific">Paenibacillus flagellatus</name>
    <dbReference type="NCBI Taxonomy" id="2211139"/>
    <lineage>
        <taxon>Bacteria</taxon>
        <taxon>Bacillati</taxon>
        <taxon>Bacillota</taxon>
        <taxon>Bacilli</taxon>
        <taxon>Bacillales</taxon>
        <taxon>Paenibacillaceae</taxon>
        <taxon>Paenibacillus</taxon>
    </lineage>
</organism>
<dbReference type="Proteomes" id="UP000247476">
    <property type="component" value="Unassembled WGS sequence"/>
</dbReference>
<dbReference type="NCBIfam" id="NF038032">
    <property type="entry name" value="CehA_McbA_metalo"/>
    <property type="match status" value="1"/>
</dbReference>
<evidence type="ECO:0000313" key="3">
    <source>
        <dbReference type="Proteomes" id="UP000247476"/>
    </source>
</evidence>